<name>A0A6A6RMY7_9PLEO</name>
<dbReference type="InterPro" id="IPR003256">
    <property type="entry name" value="Ribosomal_uL24"/>
</dbReference>
<evidence type="ECO:0008006" key="7">
    <source>
        <dbReference type="Google" id="ProtNLM"/>
    </source>
</evidence>
<sequence>MSPASSAAPLRTARALAKQKDIHHVKSAIRWHERQRKARQAVAADAFQSKQARLQRIAWQVSNVKKPIRRALGQAREDWRLGPLRPNRAVGSNSNVYGALTQEEMRRPAVPARVQQNRNEYLAKKGREAEYPLVVDDQKYFPIVRDDRVVVIRGREQGKVGVVQDVIEASHEVVVKDINKHYADSSLWNPPDGESIEPQRNTEAAIPCDDVRLVIPYRITTASGRDIFEDVVVDSIVMERHTTGVDPFTRIDYGNEEFPVEHRYDPVTELPIFKRYVAGTRSLIQWPWEKKNNKLGQLKEAEKKITYGEHMRIRDRIRHPIKAVKFLREEQVRKRQEAAAASKALLEREGKEIKAIQSEFKAPDTEFRAKSRPFKKSKGYDDDTGPNRADPQAQASRTFYPTLMYPPFPNEIADELAPHIREARWKAKKDKRMSITQDVIERERTEREAHKNEEKARKLETMKTPLQLRWEVQREQQLKEKKEVDMDMLLAALGKHITEKGASKKTKGVNKVQEVDVE</sequence>
<keyword evidence="6" id="KW-1185">Reference proteome</keyword>
<dbReference type="GO" id="GO:0003723">
    <property type="term" value="F:RNA binding"/>
    <property type="evidence" value="ECO:0007669"/>
    <property type="project" value="InterPro"/>
</dbReference>
<accession>A0A6A6RMY7</accession>
<feature type="region of interest" description="Disordered" evidence="4">
    <location>
        <begin position="364"/>
        <end position="395"/>
    </location>
</feature>
<gene>
    <name evidence="5" type="ORF">P280DRAFT_473559</name>
</gene>
<comment type="similarity">
    <text evidence="1">Belongs to the universal ribosomal protein uL24 family.</text>
</comment>
<keyword evidence="2" id="KW-0689">Ribosomal protein</keyword>
<organism evidence="5 6">
    <name type="scientific">Massarina eburnea CBS 473.64</name>
    <dbReference type="NCBI Taxonomy" id="1395130"/>
    <lineage>
        <taxon>Eukaryota</taxon>
        <taxon>Fungi</taxon>
        <taxon>Dikarya</taxon>
        <taxon>Ascomycota</taxon>
        <taxon>Pezizomycotina</taxon>
        <taxon>Dothideomycetes</taxon>
        <taxon>Pleosporomycetidae</taxon>
        <taxon>Pleosporales</taxon>
        <taxon>Massarineae</taxon>
        <taxon>Massarinaceae</taxon>
        <taxon>Massarina</taxon>
    </lineage>
</organism>
<dbReference type="GO" id="GO:0005840">
    <property type="term" value="C:ribosome"/>
    <property type="evidence" value="ECO:0007669"/>
    <property type="project" value="UniProtKB-KW"/>
</dbReference>
<dbReference type="GO" id="GO:1990904">
    <property type="term" value="C:ribonucleoprotein complex"/>
    <property type="evidence" value="ECO:0007669"/>
    <property type="project" value="UniProtKB-KW"/>
</dbReference>
<evidence type="ECO:0000256" key="3">
    <source>
        <dbReference type="ARBA" id="ARBA00023274"/>
    </source>
</evidence>
<dbReference type="GO" id="GO:0003735">
    <property type="term" value="F:structural constituent of ribosome"/>
    <property type="evidence" value="ECO:0007669"/>
    <property type="project" value="InterPro"/>
</dbReference>
<keyword evidence="3" id="KW-0687">Ribonucleoprotein</keyword>
<proteinExistence type="inferred from homology"/>
<dbReference type="Gene3D" id="2.30.30.30">
    <property type="match status" value="1"/>
</dbReference>
<dbReference type="InterPro" id="IPR008991">
    <property type="entry name" value="Translation_prot_SH3-like_sf"/>
</dbReference>
<dbReference type="OrthoDB" id="359154at2759"/>
<feature type="region of interest" description="Disordered" evidence="4">
    <location>
        <begin position="499"/>
        <end position="518"/>
    </location>
</feature>
<reference evidence="5" key="1">
    <citation type="journal article" date="2020" name="Stud. Mycol.">
        <title>101 Dothideomycetes genomes: a test case for predicting lifestyles and emergence of pathogens.</title>
        <authorList>
            <person name="Haridas S."/>
            <person name="Albert R."/>
            <person name="Binder M."/>
            <person name="Bloem J."/>
            <person name="Labutti K."/>
            <person name="Salamov A."/>
            <person name="Andreopoulos B."/>
            <person name="Baker S."/>
            <person name="Barry K."/>
            <person name="Bills G."/>
            <person name="Bluhm B."/>
            <person name="Cannon C."/>
            <person name="Castanera R."/>
            <person name="Culley D."/>
            <person name="Daum C."/>
            <person name="Ezra D."/>
            <person name="Gonzalez J."/>
            <person name="Henrissat B."/>
            <person name="Kuo A."/>
            <person name="Liang C."/>
            <person name="Lipzen A."/>
            <person name="Lutzoni F."/>
            <person name="Magnuson J."/>
            <person name="Mondo S."/>
            <person name="Nolan M."/>
            <person name="Ohm R."/>
            <person name="Pangilinan J."/>
            <person name="Park H.-J."/>
            <person name="Ramirez L."/>
            <person name="Alfaro M."/>
            <person name="Sun H."/>
            <person name="Tritt A."/>
            <person name="Yoshinaga Y."/>
            <person name="Zwiers L.-H."/>
            <person name="Turgeon B."/>
            <person name="Goodwin S."/>
            <person name="Spatafora J."/>
            <person name="Crous P."/>
            <person name="Grigoriev I."/>
        </authorList>
    </citation>
    <scope>NUCLEOTIDE SEQUENCE</scope>
    <source>
        <strain evidence="5">CBS 473.64</strain>
    </source>
</reference>
<evidence type="ECO:0000313" key="6">
    <source>
        <dbReference type="Proteomes" id="UP000799753"/>
    </source>
</evidence>
<dbReference type="Proteomes" id="UP000799753">
    <property type="component" value="Unassembled WGS sequence"/>
</dbReference>
<dbReference type="CDD" id="cd06089">
    <property type="entry name" value="KOW_RPL26"/>
    <property type="match status" value="1"/>
</dbReference>
<dbReference type="InterPro" id="IPR014722">
    <property type="entry name" value="Rib_uL2_dom2"/>
</dbReference>
<dbReference type="GO" id="GO:0006412">
    <property type="term" value="P:translation"/>
    <property type="evidence" value="ECO:0007669"/>
    <property type="project" value="InterPro"/>
</dbReference>
<dbReference type="PANTHER" id="PTHR12903">
    <property type="entry name" value="MITOCHONDRIAL RIBOSOMAL PROTEIN L24"/>
    <property type="match status" value="1"/>
</dbReference>
<dbReference type="EMBL" id="MU006802">
    <property type="protein sequence ID" value="KAF2635931.1"/>
    <property type="molecule type" value="Genomic_DNA"/>
</dbReference>
<protein>
    <recommendedName>
        <fullName evidence="7">KOW domain-containing protein</fullName>
    </recommendedName>
</protein>
<dbReference type="InterPro" id="IPR041988">
    <property type="entry name" value="Ribosomal_uL24_KOW"/>
</dbReference>
<dbReference type="AlphaFoldDB" id="A0A6A6RMY7"/>
<dbReference type="SUPFAM" id="SSF50104">
    <property type="entry name" value="Translation proteins SH3-like domain"/>
    <property type="match status" value="1"/>
</dbReference>
<evidence type="ECO:0000256" key="2">
    <source>
        <dbReference type="ARBA" id="ARBA00022980"/>
    </source>
</evidence>
<evidence type="ECO:0000313" key="5">
    <source>
        <dbReference type="EMBL" id="KAF2635931.1"/>
    </source>
</evidence>
<evidence type="ECO:0000256" key="1">
    <source>
        <dbReference type="ARBA" id="ARBA00010618"/>
    </source>
</evidence>
<evidence type="ECO:0000256" key="4">
    <source>
        <dbReference type="SAM" id="MobiDB-lite"/>
    </source>
</evidence>